<organism evidence="2">
    <name type="scientific">marine metagenome</name>
    <dbReference type="NCBI Taxonomy" id="408172"/>
    <lineage>
        <taxon>unclassified sequences</taxon>
        <taxon>metagenomes</taxon>
        <taxon>ecological metagenomes</taxon>
    </lineage>
</organism>
<evidence type="ECO:0000313" key="2">
    <source>
        <dbReference type="EMBL" id="SVB32840.1"/>
    </source>
</evidence>
<protein>
    <submittedName>
        <fullName evidence="2">Uncharacterized protein</fullName>
    </submittedName>
</protein>
<feature type="non-terminal residue" evidence="2">
    <location>
        <position position="323"/>
    </location>
</feature>
<feature type="transmembrane region" description="Helical" evidence="1">
    <location>
        <begin position="34"/>
        <end position="52"/>
    </location>
</feature>
<feature type="transmembrane region" description="Helical" evidence="1">
    <location>
        <begin position="162"/>
        <end position="188"/>
    </location>
</feature>
<feature type="transmembrane region" description="Helical" evidence="1">
    <location>
        <begin position="219"/>
        <end position="241"/>
    </location>
</feature>
<dbReference type="AlphaFoldDB" id="A0A382D340"/>
<evidence type="ECO:0000256" key="1">
    <source>
        <dbReference type="SAM" id="Phobius"/>
    </source>
</evidence>
<reference evidence="2" key="1">
    <citation type="submission" date="2018-05" db="EMBL/GenBank/DDBJ databases">
        <authorList>
            <person name="Lanie J.A."/>
            <person name="Ng W.-L."/>
            <person name="Kazmierczak K.M."/>
            <person name="Andrzejewski T.M."/>
            <person name="Davidsen T.M."/>
            <person name="Wayne K.J."/>
            <person name="Tettelin H."/>
            <person name="Glass J.I."/>
            <person name="Rusch D."/>
            <person name="Podicherti R."/>
            <person name="Tsui H.-C.T."/>
            <person name="Winkler M.E."/>
        </authorList>
    </citation>
    <scope>NUCLEOTIDE SEQUENCE</scope>
</reference>
<accession>A0A382D340</accession>
<keyword evidence="1" id="KW-1133">Transmembrane helix</keyword>
<name>A0A382D340_9ZZZZ</name>
<dbReference type="EMBL" id="UINC01037404">
    <property type="protein sequence ID" value="SVB32840.1"/>
    <property type="molecule type" value="Genomic_DNA"/>
</dbReference>
<proteinExistence type="predicted"/>
<gene>
    <name evidence="2" type="ORF">METZ01_LOCUS185694</name>
</gene>
<keyword evidence="1" id="KW-0472">Membrane</keyword>
<sequence length="323" mass="37439">MKLYFNYRDIFRAPRIALSGKKIWIYLKFNVKGYIVYFLSNYLGFLLAGQSLRDTWSSQGLYPCLYYMDAPWYAQLLFWIGIIYWIKAILYASTAVSRVTYKQLKGDEFYSVKDSSNFLKKHWHAIIFSPIAILLTLLFFFTLASIFALLGKIPYLGELFFALTYMIYFFGSIFTIFTAIVLITTIVYNGSIIGTLEEDTMGTVFNSYSITWSQPWRMISYHLILIPLSYLATQIFTWSIYGSFKLINLVFGHEFLMGNKLTKIVGTATNYVWPKDIGIYLHGDNYSFFYNLLIPNSQHYSLNGVECLAAIIVGFFLFIITLS</sequence>
<keyword evidence="1" id="KW-0812">Transmembrane</keyword>
<feature type="transmembrane region" description="Helical" evidence="1">
    <location>
        <begin position="300"/>
        <end position="322"/>
    </location>
</feature>
<feature type="transmembrane region" description="Helical" evidence="1">
    <location>
        <begin position="125"/>
        <end position="150"/>
    </location>
</feature>
<feature type="transmembrane region" description="Helical" evidence="1">
    <location>
        <begin position="72"/>
        <end position="92"/>
    </location>
</feature>